<reference evidence="1 2" key="1">
    <citation type="submission" date="2016-11" db="EMBL/GenBank/DDBJ databases">
        <authorList>
            <person name="Jaros S."/>
            <person name="Januszkiewicz K."/>
            <person name="Wedrychowicz H."/>
        </authorList>
    </citation>
    <scope>NUCLEOTIDE SEQUENCE [LARGE SCALE GENOMIC DNA]</scope>
    <source>
        <strain evidence="1 2">DSM 3074</strain>
    </source>
</reference>
<evidence type="ECO:0000313" key="2">
    <source>
        <dbReference type="Proteomes" id="UP000191240"/>
    </source>
</evidence>
<evidence type="ECO:0000313" key="1">
    <source>
        <dbReference type="EMBL" id="SHI37467.1"/>
    </source>
</evidence>
<dbReference type="RefSeq" id="WP_234985152.1">
    <property type="nucleotide sequence ID" value="NZ_FQYW01000004.1"/>
</dbReference>
<protein>
    <submittedName>
        <fullName evidence="1">Nucleotidyltransferase substrate binding protein, HI0074 family</fullName>
    </submittedName>
</protein>
<dbReference type="Gene3D" id="1.20.120.330">
    <property type="entry name" value="Nucleotidyltransferases domain 2"/>
    <property type="match status" value="1"/>
</dbReference>
<dbReference type="GO" id="GO:0016740">
    <property type="term" value="F:transferase activity"/>
    <property type="evidence" value="ECO:0007669"/>
    <property type="project" value="UniProtKB-KW"/>
</dbReference>
<name>A0A1M6AM27_9FIRM</name>
<dbReference type="EMBL" id="FQYW01000004">
    <property type="protein sequence ID" value="SHI37467.1"/>
    <property type="molecule type" value="Genomic_DNA"/>
</dbReference>
<proteinExistence type="predicted"/>
<sequence>MFEEKQMVDLQPDIHKKVCNFLKALDNLKTIEGKTPPYDAITEAGMVSLFEICFEQAWKAMKERLEFNGYGERKLGSPNAIIKLAFQAEMIDDEELWSAALRARNNVVHSYSDEIALSIIKDTQSKFIVMFEKLRQELIENWL</sequence>
<accession>A0A1M6AM27</accession>
<dbReference type="Pfam" id="PF08780">
    <property type="entry name" value="NTase_sub_bind"/>
    <property type="match status" value="1"/>
</dbReference>
<keyword evidence="1" id="KW-0808">Transferase</keyword>
<organism evidence="1 2">
    <name type="scientific">Anaerovibrio lipolyticus DSM 3074</name>
    <dbReference type="NCBI Taxonomy" id="1120997"/>
    <lineage>
        <taxon>Bacteria</taxon>
        <taxon>Bacillati</taxon>
        <taxon>Bacillota</taxon>
        <taxon>Negativicutes</taxon>
        <taxon>Selenomonadales</taxon>
        <taxon>Selenomonadaceae</taxon>
        <taxon>Anaerovibrio</taxon>
    </lineage>
</organism>
<dbReference type="Proteomes" id="UP000191240">
    <property type="component" value="Unassembled WGS sequence"/>
</dbReference>
<dbReference type="NCBIfam" id="TIGR01987">
    <property type="entry name" value="HI0074"/>
    <property type="match status" value="1"/>
</dbReference>
<dbReference type="AlphaFoldDB" id="A0A1M6AM27"/>
<dbReference type="InterPro" id="IPR010235">
    <property type="entry name" value="HepT"/>
</dbReference>
<gene>
    <name evidence="1" type="ORF">SAMN02745671_00426</name>
</gene>
<dbReference type="SUPFAM" id="SSF81593">
    <property type="entry name" value="Nucleotidyltransferase substrate binding subunit/domain"/>
    <property type="match status" value="1"/>
</dbReference>